<organism evidence="12 13">
    <name type="scientific">Halolamina salifodinae</name>
    <dbReference type="NCBI Taxonomy" id="1202767"/>
    <lineage>
        <taxon>Archaea</taxon>
        <taxon>Methanobacteriati</taxon>
        <taxon>Methanobacteriota</taxon>
        <taxon>Stenosarchaea group</taxon>
        <taxon>Halobacteria</taxon>
        <taxon>Halobacteriales</taxon>
        <taxon>Haloferacaceae</taxon>
    </lineage>
</organism>
<feature type="binding site" evidence="10">
    <location>
        <position position="34"/>
    </location>
    <ligand>
        <name>Mg(2+)</name>
        <dbReference type="ChEBI" id="CHEBI:18420"/>
    </ligand>
</feature>
<name>A0A8T4GY89_9EURY</name>
<evidence type="ECO:0000256" key="10">
    <source>
        <dbReference type="HAMAP-Rule" id="MF_00648"/>
    </source>
</evidence>
<dbReference type="GO" id="GO:0009117">
    <property type="term" value="P:nucleotide metabolic process"/>
    <property type="evidence" value="ECO:0007669"/>
    <property type="project" value="UniProtKB-KW"/>
</dbReference>
<dbReference type="Pfam" id="PF01931">
    <property type="entry name" value="NTPase_I-T"/>
    <property type="match status" value="1"/>
</dbReference>
<dbReference type="PANTHER" id="PTHR34699">
    <property type="match status" value="1"/>
</dbReference>
<proteinExistence type="inferred from homology"/>
<sequence length="171" mass="17255">MRIAVGSGNPVKRRAVKQAAETTLDAEIEAVPVDSGVSEQPHGRAETVEGAKNRAANALAAGEYDLGVGLEGGVAEVKGADGLFLIMWAAVTDGEQVGLGSGPAFRLPVEIGDRVAAGEELGPVMDDVLGEDDVAKKQGAAGALSGGIVDRDEALAAATGAAMGPFVTERY</sequence>
<evidence type="ECO:0000313" key="13">
    <source>
        <dbReference type="Proteomes" id="UP000823736"/>
    </source>
</evidence>
<evidence type="ECO:0000256" key="4">
    <source>
        <dbReference type="ARBA" id="ARBA00022801"/>
    </source>
</evidence>
<dbReference type="GO" id="GO:0000166">
    <property type="term" value="F:nucleotide binding"/>
    <property type="evidence" value="ECO:0007669"/>
    <property type="project" value="UniProtKB-KW"/>
</dbReference>
<comment type="caution">
    <text evidence="12">The sequence shown here is derived from an EMBL/GenBank/DDBJ whole genome shotgun (WGS) entry which is preliminary data.</text>
</comment>
<evidence type="ECO:0000256" key="2">
    <source>
        <dbReference type="ARBA" id="ARBA00022723"/>
    </source>
</evidence>
<comment type="subunit">
    <text evidence="10">Homodimer.</text>
</comment>
<dbReference type="EC" id="3.6.1.73" evidence="10"/>
<evidence type="ECO:0000313" key="12">
    <source>
        <dbReference type="EMBL" id="MBP1987989.1"/>
    </source>
</evidence>
<dbReference type="OrthoDB" id="52857at2157"/>
<dbReference type="SUPFAM" id="SSF52972">
    <property type="entry name" value="ITPase-like"/>
    <property type="match status" value="1"/>
</dbReference>
<evidence type="ECO:0000259" key="11">
    <source>
        <dbReference type="Pfam" id="PF01931"/>
    </source>
</evidence>
<comment type="cofactor">
    <cofactor evidence="10">
        <name>Mg(2+)</name>
        <dbReference type="ChEBI" id="CHEBI:18420"/>
    </cofactor>
    <cofactor evidence="10">
        <name>Mn(2+)</name>
        <dbReference type="ChEBI" id="CHEBI:29035"/>
    </cofactor>
    <text evidence="10">Binds 1 divalent metal cation per subunit; can use either Mg(2+) or Mn(2+).</text>
</comment>
<gene>
    <name evidence="12" type="ORF">J2753_002499</name>
</gene>
<comment type="function">
    <text evidence="10">Phosphatase that hydrolyzes non-canonical purine nucleotides such as XTP and ITP to their respective diphosphate derivatives. Probably excludes non-canonical purines from DNA/RNA precursor pool, thus preventing their incorporation into DNA/RNA and avoiding chromosomal lesions.</text>
</comment>
<reference evidence="12" key="1">
    <citation type="submission" date="2021-03" db="EMBL/GenBank/DDBJ databases">
        <title>Genomic Encyclopedia of Type Strains, Phase IV (KMG-IV): sequencing the most valuable type-strain genomes for metagenomic binning, comparative biology and taxonomic classification.</title>
        <authorList>
            <person name="Goeker M."/>
        </authorList>
    </citation>
    <scope>NUCLEOTIDE SEQUENCE</scope>
    <source>
        <strain evidence="12">DSM 26232</strain>
    </source>
</reference>
<evidence type="ECO:0000256" key="5">
    <source>
        <dbReference type="ARBA" id="ARBA00022842"/>
    </source>
</evidence>
<evidence type="ECO:0000256" key="7">
    <source>
        <dbReference type="ARBA" id="ARBA00023211"/>
    </source>
</evidence>
<dbReference type="Gene3D" id="3.90.950.10">
    <property type="match status" value="1"/>
</dbReference>
<comment type="catalytic activity">
    <reaction evidence="9 10">
        <text>XTP + H2O = XDP + phosphate + H(+)</text>
        <dbReference type="Rhea" id="RHEA:28406"/>
        <dbReference type="ChEBI" id="CHEBI:15377"/>
        <dbReference type="ChEBI" id="CHEBI:15378"/>
        <dbReference type="ChEBI" id="CHEBI:43474"/>
        <dbReference type="ChEBI" id="CHEBI:59884"/>
        <dbReference type="ChEBI" id="CHEBI:61314"/>
        <dbReference type="EC" id="3.6.1.73"/>
    </reaction>
</comment>
<dbReference type="AlphaFoldDB" id="A0A8T4GY89"/>
<feature type="binding site" evidence="10">
    <location>
        <position position="63"/>
    </location>
    <ligand>
        <name>Mg(2+)</name>
        <dbReference type="ChEBI" id="CHEBI:18420"/>
    </ligand>
</feature>
<keyword evidence="3 10" id="KW-0547">Nucleotide-binding</keyword>
<dbReference type="InterPro" id="IPR050299">
    <property type="entry name" value="YjjX_NTPase"/>
</dbReference>
<keyword evidence="13" id="KW-1185">Reference proteome</keyword>
<keyword evidence="7 10" id="KW-0464">Manganese</keyword>
<comment type="similarity">
    <text evidence="10">Belongs to the YjjX NTPase family.</text>
</comment>
<dbReference type="PANTHER" id="PTHR34699:SF2">
    <property type="entry name" value="NON-CANONICAL PURINE NTP PHOSPHATASE_PRRC1 DOMAIN-CONTAINING PROTEIN"/>
    <property type="match status" value="1"/>
</dbReference>
<feature type="domain" description="Non-canonical purine NTP phosphatase/PRRC1" evidence="11">
    <location>
        <begin position="6"/>
        <end position="167"/>
    </location>
</feature>
<evidence type="ECO:0000256" key="8">
    <source>
        <dbReference type="ARBA" id="ARBA00048174"/>
    </source>
</evidence>
<dbReference type="InterPro" id="IPR029001">
    <property type="entry name" value="ITPase-like_fam"/>
</dbReference>
<dbReference type="GO" id="GO:0103023">
    <property type="term" value="F:ITPase activity"/>
    <property type="evidence" value="ECO:0007669"/>
    <property type="project" value="UniProtKB-EC"/>
</dbReference>
<protein>
    <recommendedName>
        <fullName evidence="10">Probable inosine/xanthosine triphosphatase</fullName>
        <shortName evidence="10">ITPase/XTPase</shortName>
        <ecNumber evidence="10">3.6.1.73</ecNumber>
    </recommendedName>
    <alternativeName>
        <fullName evidence="10">Non-canonical purine NTP phosphatase</fullName>
    </alternativeName>
    <alternativeName>
        <fullName evidence="10">Non-standard purine NTP phosphatase</fullName>
    </alternativeName>
    <alternativeName>
        <fullName evidence="10">Nucleoside-triphosphate phosphatase</fullName>
        <shortName evidence="10">NTPase</shortName>
    </alternativeName>
</protein>
<evidence type="ECO:0000256" key="6">
    <source>
        <dbReference type="ARBA" id="ARBA00023080"/>
    </source>
</evidence>
<dbReference type="InterPro" id="IPR002786">
    <property type="entry name" value="Non_canon_purine_NTPase"/>
</dbReference>
<keyword evidence="2 10" id="KW-0479">Metal-binding</keyword>
<keyword evidence="5 10" id="KW-0460">Magnesium</keyword>
<keyword evidence="4 10" id="KW-0378">Hydrolase</keyword>
<dbReference type="FunFam" id="3.90.950.10:FF:000002">
    <property type="entry name" value="Inosine/xanthosine triphosphatase"/>
    <property type="match status" value="1"/>
</dbReference>
<dbReference type="InterPro" id="IPR026533">
    <property type="entry name" value="NTPase/PRRC1"/>
</dbReference>
<dbReference type="GO" id="GO:0006772">
    <property type="term" value="P:thiamine metabolic process"/>
    <property type="evidence" value="ECO:0007669"/>
    <property type="project" value="TreeGrafter"/>
</dbReference>
<accession>A0A8T4GY89</accession>
<evidence type="ECO:0000256" key="9">
    <source>
        <dbReference type="ARBA" id="ARBA00048781"/>
    </source>
</evidence>
<dbReference type="RefSeq" id="WP_209492339.1">
    <property type="nucleotide sequence ID" value="NZ_JAGGLC010000005.1"/>
</dbReference>
<dbReference type="Proteomes" id="UP000823736">
    <property type="component" value="Unassembled WGS sequence"/>
</dbReference>
<comment type="caution">
    <text evidence="10">Lacks conserved residue(s) required for the propagation of feature annotation.</text>
</comment>
<evidence type="ECO:0000256" key="3">
    <source>
        <dbReference type="ARBA" id="ARBA00022741"/>
    </source>
</evidence>
<dbReference type="GO" id="GO:0046872">
    <property type="term" value="F:metal ion binding"/>
    <property type="evidence" value="ECO:0007669"/>
    <property type="project" value="UniProtKB-KW"/>
</dbReference>
<evidence type="ECO:0000256" key="1">
    <source>
        <dbReference type="ARBA" id="ARBA00001936"/>
    </source>
</evidence>
<dbReference type="HAMAP" id="MF_00648">
    <property type="entry name" value="Non_canon_purine_NTPase_YjjX"/>
    <property type="match status" value="1"/>
</dbReference>
<dbReference type="EMBL" id="JAGGLC010000005">
    <property type="protein sequence ID" value="MBP1987989.1"/>
    <property type="molecule type" value="Genomic_DNA"/>
</dbReference>
<comment type="catalytic activity">
    <reaction evidence="8 10">
        <text>ITP + H2O = IDP + phosphate + H(+)</text>
        <dbReference type="Rhea" id="RHEA:28330"/>
        <dbReference type="ChEBI" id="CHEBI:15377"/>
        <dbReference type="ChEBI" id="CHEBI:15378"/>
        <dbReference type="ChEBI" id="CHEBI:43474"/>
        <dbReference type="ChEBI" id="CHEBI:58280"/>
        <dbReference type="ChEBI" id="CHEBI:61402"/>
        <dbReference type="EC" id="3.6.1.73"/>
    </reaction>
</comment>
<comment type="cofactor">
    <cofactor evidence="1">
        <name>Mn(2+)</name>
        <dbReference type="ChEBI" id="CHEBI:29035"/>
    </cofactor>
</comment>
<keyword evidence="6 10" id="KW-0546">Nucleotide metabolism</keyword>
<dbReference type="NCBIfam" id="TIGR00258">
    <property type="entry name" value="inosine/xanthosine triphosphatase"/>
    <property type="match status" value="1"/>
</dbReference>